<evidence type="ECO:0000313" key="1">
    <source>
        <dbReference type="EMBL" id="GIX64723.1"/>
    </source>
</evidence>
<dbReference type="AlphaFoldDB" id="A0AAV4LX33"/>
<comment type="caution">
    <text evidence="1">The sequence shown here is derived from an EMBL/GenBank/DDBJ whole genome shotgun (WGS) entry which is preliminary data.</text>
</comment>
<accession>A0AAV4LX33</accession>
<dbReference type="RefSeq" id="XP_067716792.1">
    <property type="nucleotide sequence ID" value="XM_067860691.1"/>
</dbReference>
<organism evidence="1 2">
    <name type="scientific">Babesia caballi</name>
    <dbReference type="NCBI Taxonomy" id="5871"/>
    <lineage>
        <taxon>Eukaryota</taxon>
        <taxon>Sar</taxon>
        <taxon>Alveolata</taxon>
        <taxon>Apicomplexa</taxon>
        <taxon>Aconoidasida</taxon>
        <taxon>Piroplasmida</taxon>
        <taxon>Babesiidae</taxon>
        <taxon>Babesia</taxon>
    </lineage>
</organism>
<reference evidence="1 2" key="1">
    <citation type="submission" date="2021-06" db="EMBL/GenBank/DDBJ databases">
        <title>Genome sequence of Babesia caballi.</title>
        <authorList>
            <person name="Yamagishi J."/>
            <person name="Kidaka T."/>
            <person name="Ochi A."/>
        </authorList>
    </citation>
    <scope>NUCLEOTIDE SEQUENCE [LARGE SCALE GENOMIC DNA]</scope>
    <source>
        <strain evidence="1">USDA-D6B2</strain>
    </source>
</reference>
<name>A0AAV4LX33_BABCB</name>
<evidence type="ECO:0000313" key="2">
    <source>
        <dbReference type="Proteomes" id="UP001497744"/>
    </source>
</evidence>
<sequence length="93" mass="9667">MTPPVNVGECLVVEGEASEEDLADSAIVSTAVPIGGGLEVFRAVVNGGGEDVWYVRAASGTKLTVGTFNLLNLRSDITGLLPIRFDKGGETVF</sequence>
<gene>
    <name evidence="1" type="ORF">BcabD6B2_41580</name>
</gene>
<keyword evidence="2" id="KW-1185">Reference proteome</keyword>
<dbReference type="GeneID" id="94196204"/>
<dbReference type="EMBL" id="BPLF01000003">
    <property type="protein sequence ID" value="GIX64723.1"/>
    <property type="molecule type" value="Genomic_DNA"/>
</dbReference>
<proteinExistence type="predicted"/>
<dbReference type="Proteomes" id="UP001497744">
    <property type="component" value="Unassembled WGS sequence"/>
</dbReference>
<protein>
    <submittedName>
        <fullName evidence="1">MGMT family protein</fullName>
    </submittedName>
</protein>